<dbReference type="AlphaFoldDB" id="A0A0E0JV64"/>
<reference evidence="2" key="1">
    <citation type="submission" date="2015-04" db="UniProtKB">
        <authorList>
            <consortium name="EnsemblPlants"/>
        </authorList>
    </citation>
    <scope>IDENTIFICATION</scope>
</reference>
<evidence type="ECO:0000313" key="2">
    <source>
        <dbReference type="EnsemblPlants" id="OPUNC02G02020.1"/>
    </source>
</evidence>
<feature type="compositionally biased region" description="Basic and acidic residues" evidence="1">
    <location>
        <begin position="17"/>
        <end position="26"/>
    </location>
</feature>
<organism evidence="2">
    <name type="scientific">Oryza punctata</name>
    <name type="common">Red rice</name>
    <dbReference type="NCBI Taxonomy" id="4537"/>
    <lineage>
        <taxon>Eukaryota</taxon>
        <taxon>Viridiplantae</taxon>
        <taxon>Streptophyta</taxon>
        <taxon>Embryophyta</taxon>
        <taxon>Tracheophyta</taxon>
        <taxon>Spermatophyta</taxon>
        <taxon>Magnoliopsida</taxon>
        <taxon>Liliopsida</taxon>
        <taxon>Poales</taxon>
        <taxon>Poaceae</taxon>
        <taxon>BOP clade</taxon>
        <taxon>Oryzoideae</taxon>
        <taxon>Oryzeae</taxon>
        <taxon>Oryzinae</taxon>
        <taxon>Oryza</taxon>
    </lineage>
</organism>
<protein>
    <submittedName>
        <fullName evidence="2">Uncharacterized protein</fullName>
    </submittedName>
</protein>
<feature type="compositionally biased region" description="Polar residues" evidence="1">
    <location>
        <begin position="27"/>
        <end position="36"/>
    </location>
</feature>
<dbReference type="HOGENOM" id="CLU_140007_0_0_1"/>
<feature type="region of interest" description="Disordered" evidence="1">
    <location>
        <begin position="1"/>
        <end position="37"/>
    </location>
</feature>
<keyword evidence="3" id="KW-1185">Reference proteome</keyword>
<evidence type="ECO:0000313" key="3">
    <source>
        <dbReference type="Proteomes" id="UP000026962"/>
    </source>
</evidence>
<accession>A0A0E0JV64</accession>
<sequence length="179" mass="19972">MSMMAASTQQKRKTVRREKQREEEMLTSRQPGSGTPSAGVGVWLGSRFILACQSLERSQGVYRSARQPTPIPLAQPRLGSWPAAAEQAVEWLLMRMVEDGNGRARAGRGRRAREWRGAGAFRLWRRFYKVVTACAWEARHSIEQVGCMCAGCCDAGGGKVDFWLRRRDGVAGSEREAQV</sequence>
<name>A0A0E0JV64_ORYPU</name>
<dbReference type="Gramene" id="OPUNC02G02020.1">
    <property type="protein sequence ID" value="OPUNC02G02020.1"/>
    <property type="gene ID" value="OPUNC02G02020"/>
</dbReference>
<dbReference type="Proteomes" id="UP000026962">
    <property type="component" value="Chromosome 2"/>
</dbReference>
<dbReference type="EnsemblPlants" id="OPUNC02G02020.1">
    <property type="protein sequence ID" value="OPUNC02G02020.1"/>
    <property type="gene ID" value="OPUNC02G02020"/>
</dbReference>
<proteinExistence type="predicted"/>
<evidence type="ECO:0000256" key="1">
    <source>
        <dbReference type="SAM" id="MobiDB-lite"/>
    </source>
</evidence>
<reference evidence="2" key="2">
    <citation type="submission" date="2018-05" db="EMBL/GenBank/DDBJ databases">
        <title>OpunRS2 (Oryza punctata Reference Sequence Version 2).</title>
        <authorList>
            <person name="Zhang J."/>
            <person name="Kudrna D."/>
            <person name="Lee S."/>
            <person name="Talag J."/>
            <person name="Welchert J."/>
            <person name="Wing R.A."/>
        </authorList>
    </citation>
    <scope>NUCLEOTIDE SEQUENCE [LARGE SCALE GENOMIC DNA]</scope>
</reference>